<name>A0A381TSV6_9ZZZZ</name>
<dbReference type="EMBL" id="UINC01005029">
    <property type="protein sequence ID" value="SVA18561.1"/>
    <property type="molecule type" value="Genomic_DNA"/>
</dbReference>
<organism evidence="2">
    <name type="scientific">marine metagenome</name>
    <dbReference type="NCBI Taxonomy" id="408172"/>
    <lineage>
        <taxon>unclassified sequences</taxon>
        <taxon>metagenomes</taxon>
        <taxon>ecological metagenomes</taxon>
    </lineage>
</organism>
<dbReference type="SUPFAM" id="SSF54427">
    <property type="entry name" value="NTF2-like"/>
    <property type="match status" value="1"/>
</dbReference>
<reference evidence="2" key="1">
    <citation type="submission" date="2018-05" db="EMBL/GenBank/DDBJ databases">
        <authorList>
            <person name="Lanie J.A."/>
            <person name="Ng W.-L."/>
            <person name="Kazmierczak K.M."/>
            <person name="Andrzejewski T.M."/>
            <person name="Davidsen T.M."/>
            <person name="Wayne K.J."/>
            <person name="Tettelin H."/>
            <person name="Glass J.I."/>
            <person name="Rusch D."/>
            <person name="Podicherti R."/>
            <person name="Tsui H.-C.T."/>
            <person name="Winkler M.E."/>
        </authorList>
    </citation>
    <scope>NUCLEOTIDE SEQUENCE</scope>
</reference>
<dbReference type="Pfam" id="PF13577">
    <property type="entry name" value="SnoaL_4"/>
    <property type="match status" value="1"/>
</dbReference>
<accession>A0A381TSV6</accession>
<dbReference type="Gene3D" id="3.10.450.50">
    <property type="match status" value="1"/>
</dbReference>
<sequence>MSDQQRLQRSIDKSEIYDLACKYMRGLDRLDIELLKSVFHEDAWCDYGFTKSDAATFAQFCMDALKEHHANHHMIGNVLIEFGDDANEAFGEVYFQAYHKVDQEGVTNDVFISGRYLDRYEKRDGVWKMAYRSEVVDWSRTEPTNEPYFDSAPDCFRGGRQDDRVYKTEDRYNPNN</sequence>
<gene>
    <name evidence="2" type="ORF">METZ01_LOCUS71415</name>
</gene>
<evidence type="ECO:0000259" key="1">
    <source>
        <dbReference type="Pfam" id="PF13577"/>
    </source>
</evidence>
<dbReference type="InterPro" id="IPR037401">
    <property type="entry name" value="SnoaL-like"/>
</dbReference>
<feature type="domain" description="SnoaL-like" evidence="1">
    <location>
        <begin position="9"/>
        <end position="132"/>
    </location>
</feature>
<proteinExistence type="predicted"/>
<protein>
    <recommendedName>
        <fullName evidence="1">SnoaL-like domain-containing protein</fullName>
    </recommendedName>
</protein>
<dbReference type="AlphaFoldDB" id="A0A381TSV6"/>
<evidence type="ECO:0000313" key="2">
    <source>
        <dbReference type="EMBL" id="SVA18561.1"/>
    </source>
</evidence>
<dbReference type="InterPro" id="IPR032710">
    <property type="entry name" value="NTF2-like_dom_sf"/>
</dbReference>